<sequence length="311" mass="36243">MNPRYHVMSHLGEDNNNGTARSPPAVFLARTAVRISRARWFSFLRRVFRYQNGSRSDVMSNPFNSKSWILLEFIVLIVQIVVITLVIVISHSEKPIWPLRIWIAGYNLGNLLSLPLLYWRYHCLSRGGDISDTEQQRRNNTEESRSAHMMNKSRTLLELFFAIWFVMGNVWIFDTRYRSFTRAPRLHSLCISLLAWNAIGYSFPFLLFILLCCFVPLLSRAVGFNMNSASEGRGASDDQISHLPQWRYKDVEANNVQHSHQNSECCICLAKYIDKEEVRQLPCLHLFHQRCVDQWLRIISSCPLCKQDIDK</sequence>
<dbReference type="SUPFAM" id="SSF57850">
    <property type="entry name" value="RING/U-box"/>
    <property type="match status" value="1"/>
</dbReference>
<dbReference type="GeneID" id="120251174"/>
<evidence type="ECO:0000313" key="5">
    <source>
        <dbReference type="RefSeq" id="XP_039115647.1"/>
    </source>
</evidence>
<dbReference type="AlphaFoldDB" id="A0AB40ALE8"/>
<dbReference type="PANTHER" id="PTHR46225">
    <property type="entry name" value="C3H4 TYPE ZINC FINGER PROTEIN"/>
    <property type="match status" value="1"/>
</dbReference>
<dbReference type="InterPro" id="IPR001841">
    <property type="entry name" value="Znf_RING"/>
</dbReference>
<keyword evidence="2" id="KW-0812">Transmembrane</keyword>
<proteinExistence type="predicted"/>
<dbReference type="RefSeq" id="XP_039115647.1">
    <property type="nucleotide sequence ID" value="XM_039259713.1"/>
</dbReference>
<feature type="transmembrane region" description="Helical" evidence="2">
    <location>
        <begin position="193"/>
        <end position="218"/>
    </location>
</feature>
<keyword evidence="2" id="KW-0472">Membrane</keyword>
<evidence type="ECO:0000256" key="2">
    <source>
        <dbReference type="SAM" id="Phobius"/>
    </source>
</evidence>
<dbReference type="Gene3D" id="3.30.40.10">
    <property type="entry name" value="Zinc/RING finger domain, C3HC4 (zinc finger)"/>
    <property type="match status" value="1"/>
</dbReference>
<reference evidence="5" key="1">
    <citation type="submission" date="2025-08" db="UniProtKB">
        <authorList>
            <consortium name="RefSeq"/>
        </authorList>
    </citation>
    <scope>IDENTIFICATION</scope>
</reference>
<keyword evidence="1" id="KW-0479">Metal-binding</keyword>
<dbReference type="PANTHER" id="PTHR46225:SF1">
    <property type="entry name" value="RING_U-BOX SUPERFAMILY PROTEIN"/>
    <property type="match status" value="1"/>
</dbReference>
<keyword evidence="1" id="KW-0863">Zinc-finger</keyword>
<keyword evidence="2" id="KW-1133">Transmembrane helix</keyword>
<accession>A0AB40ALE8</accession>
<evidence type="ECO:0000313" key="4">
    <source>
        <dbReference type="Proteomes" id="UP001515500"/>
    </source>
</evidence>
<organism evidence="4 5">
    <name type="scientific">Dioscorea cayennensis subsp. rotundata</name>
    <name type="common">White Guinea yam</name>
    <name type="synonym">Dioscorea rotundata</name>
    <dbReference type="NCBI Taxonomy" id="55577"/>
    <lineage>
        <taxon>Eukaryota</taxon>
        <taxon>Viridiplantae</taxon>
        <taxon>Streptophyta</taxon>
        <taxon>Embryophyta</taxon>
        <taxon>Tracheophyta</taxon>
        <taxon>Spermatophyta</taxon>
        <taxon>Magnoliopsida</taxon>
        <taxon>Liliopsida</taxon>
        <taxon>Dioscoreales</taxon>
        <taxon>Dioscoreaceae</taxon>
        <taxon>Dioscorea</taxon>
    </lineage>
</organism>
<name>A0AB40ALE8_DIOCR</name>
<keyword evidence="4" id="KW-1185">Reference proteome</keyword>
<feature type="domain" description="RING-type" evidence="3">
    <location>
        <begin position="265"/>
        <end position="306"/>
    </location>
</feature>
<dbReference type="InterPro" id="IPR013083">
    <property type="entry name" value="Znf_RING/FYVE/PHD"/>
</dbReference>
<gene>
    <name evidence="5" type="primary">LOC120251174</name>
</gene>
<keyword evidence="1" id="KW-0862">Zinc</keyword>
<dbReference type="Pfam" id="PF13639">
    <property type="entry name" value="zf-RING_2"/>
    <property type="match status" value="1"/>
</dbReference>
<protein>
    <submittedName>
        <fullName evidence="5">E3 ubiquitin-protein ligase At1g63170-like</fullName>
    </submittedName>
</protein>
<feature type="transmembrane region" description="Helical" evidence="2">
    <location>
        <begin position="101"/>
        <end position="119"/>
    </location>
</feature>
<evidence type="ECO:0000259" key="3">
    <source>
        <dbReference type="PROSITE" id="PS50089"/>
    </source>
</evidence>
<dbReference type="Proteomes" id="UP001515500">
    <property type="component" value="Chromosome 20"/>
</dbReference>
<evidence type="ECO:0000256" key="1">
    <source>
        <dbReference type="PROSITE-ProRule" id="PRU00175"/>
    </source>
</evidence>
<feature type="transmembrane region" description="Helical" evidence="2">
    <location>
        <begin position="69"/>
        <end position="89"/>
    </location>
</feature>
<dbReference type="SMART" id="SM00184">
    <property type="entry name" value="RING"/>
    <property type="match status" value="1"/>
</dbReference>
<dbReference type="PROSITE" id="PS50089">
    <property type="entry name" value="ZF_RING_2"/>
    <property type="match status" value="1"/>
</dbReference>
<dbReference type="GO" id="GO:0008270">
    <property type="term" value="F:zinc ion binding"/>
    <property type="evidence" value="ECO:0007669"/>
    <property type="project" value="UniProtKB-KW"/>
</dbReference>
<feature type="transmembrane region" description="Helical" evidence="2">
    <location>
        <begin position="155"/>
        <end position="173"/>
    </location>
</feature>